<keyword evidence="2" id="KW-0472">Membrane</keyword>
<feature type="region of interest" description="Disordered" evidence="1">
    <location>
        <begin position="1"/>
        <end position="78"/>
    </location>
</feature>
<proteinExistence type="predicted"/>
<organism evidence="3 4">
    <name type="scientific">Paramicrosporidium saccamoebae</name>
    <dbReference type="NCBI Taxonomy" id="1246581"/>
    <lineage>
        <taxon>Eukaryota</taxon>
        <taxon>Fungi</taxon>
        <taxon>Fungi incertae sedis</taxon>
        <taxon>Cryptomycota</taxon>
        <taxon>Cryptomycota incertae sedis</taxon>
        <taxon>Paramicrosporidium</taxon>
    </lineage>
</organism>
<keyword evidence="2" id="KW-0812">Transmembrane</keyword>
<evidence type="ECO:0000313" key="3">
    <source>
        <dbReference type="EMBL" id="PJF19803.1"/>
    </source>
</evidence>
<evidence type="ECO:0000256" key="2">
    <source>
        <dbReference type="SAM" id="Phobius"/>
    </source>
</evidence>
<dbReference type="AlphaFoldDB" id="A0A2H9TPX4"/>
<evidence type="ECO:0008006" key="5">
    <source>
        <dbReference type="Google" id="ProtNLM"/>
    </source>
</evidence>
<evidence type="ECO:0000313" key="4">
    <source>
        <dbReference type="Proteomes" id="UP000240830"/>
    </source>
</evidence>
<gene>
    <name evidence="3" type="ORF">PSACC_00440</name>
</gene>
<dbReference type="Proteomes" id="UP000240830">
    <property type="component" value="Unassembled WGS sequence"/>
</dbReference>
<keyword evidence="4" id="KW-1185">Reference proteome</keyword>
<comment type="caution">
    <text evidence="3">The sequence shown here is derived from an EMBL/GenBank/DDBJ whole genome shotgun (WGS) entry which is preliminary data.</text>
</comment>
<feature type="transmembrane region" description="Helical" evidence="2">
    <location>
        <begin position="154"/>
        <end position="172"/>
    </location>
</feature>
<feature type="transmembrane region" description="Helical" evidence="2">
    <location>
        <begin position="248"/>
        <end position="270"/>
    </location>
</feature>
<accession>A0A2H9TPX4</accession>
<feature type="transmembrane region" description="Helical" evidence="2">
    <location>
        <begin position="123"/>
        <end position="142"/>
    </location>
</feature>
<reference evidence="3 4" key="1">
    <citation type="submission" date="2016-10" db="EMBL/GenBank/DDBJ databases">
        <title>The genome of Paramicrosporidium saccamoebae is the missing link in understanding Cryptomycota and Microsporidia evolution.</title>
        <authorList>
            <person name="Quandt C.A."/>
            <person name="Beaudet D."/>
            <person name="Corsaro D."/>
            <person name="Michel R."/>
            <person name="Corradi N."/>
            <person name="James T."/>
        </authorList>
    </citation>
    <scope>NUCLEOTIDE SEQUENCE [LARGE SCALE GENOMIC DNA]</scope>
    <source>
        <strain evidence="3 4">KSL3</strain>
    </source>
</reference>
<evidence type="ECO:0000256" key="1">
    <source>
        <dbReference type="SAM" id="MobiDB-lite"/>
    </source>
</evidence>
<name>A0A2H9TPX4_9FUNG</name>
<protein>
    <recommendedName>
        <fullName evidence="5">Tetraspanin</fullName>
    </recommendedName>
</protein>
<keyword evidence="2" id="KW-1133">Transmembrane helix</keyword>
<sequence length="273" mass="29987">MTRKKKKIAGNPTDQPSHRNFTMISTTEATAEPVQRMPPYTVHPDPDEYQMEPIGNISQPPSPPDSLDDVEKGQPRGKKPPCGTLLQGIMALMLLAGFVLGVLCVVAGAMVRQYPNLQADQSLWFISTLIILLGVFFMVTAISGFVSCFSSKKIFTAMFIVFTIVLVAYHGLATFRIKQHLGAVQSAGSADWDRLKMPQRLGLQYTFDCCGYDTKSDRMVAPCPTKATVSCGKKLEGLVQKMRRTATISFYITLAIGIVLCIMAITNSCFCTK</sequence>
<dbReference type="EMBL" id="MTSL01000041">
    <property type="protein sequence ID" value="PJF19803.1"/>
    <property type="molecule type" value="Genomic_DNA"/>
</dbReference>
<feature type="transmembrane region" description="Helical" evidence="2">
    <location>
        <begin position="85"/>
        <end position="111"/>
    </location>
</feature>
<feature type="compositionally biased region" description="Polar residues" evidence="1">
    <location>
        <begin position="12"/>
        <end position="29"/>
    </location>
</feature>